<feature type="transmembrane region" description="Helical" evidence="6">
    <location>
        <begin position="283"/>
        <end position="302"/>
    </location>
</feature>
<sequence length="477" mass="51139">MPSNMSSVEATTRNEEPSPATPLLGDPQHQKKGRSNIRALAICAAFIFIVDFASDLQFAPTNQLLELSVCRSYYRSVDPSTIAPDSTVLARSCKIDAIQKEVAVLRGWLGLAQALPGLLLAIPYGLLAQRYGRKLVAALGISGEILAGLWIWIACHYSPRFSGWAIAISAIIRFIGGGSSVMSSMVLALVSSFASPHSRTRVFFYMAVSQMVSGLLSPPLSSLLLSRYGPDIPYLMGTPLELVGYLGIYMLPNPDPSYGNCNESGEGESQPPRARKATHLKEVFSYLLSPTGLLPLLLAFMVHKLSRQIEELIVQYMTVRFGWTVAQSGYLLSLVAAMHIILACAVLPWTHRSLLTIYARHNAARADLLLAKGSIVFLALGPLIMGLASRPGVLVLGLMLFIMGTGFRQSVQSYLTGAVPPENIALLYTSITVLDALGSLAAAPLLAYTLAAGIQAGGMAMGLPFLFAAGLSQQSAH</sequence>
<dbReference type="SUPFAM" id="SSF103473">
    <property type="entry name" value="MFS general substrate transporter"/>
    <property type="match status" value="1"/>
</dbReference>
<keyword evidence="8" id="KW-1185">Reference proteome</keyword>
<name>A0A1R3RQ73_ASPC5</name>
<proteinExistence type="predicted"/>
<feature type="transmembrane region" description="Helical" evidence="6">
    <location>
        <begin position="330"/>
        <end position="349"/>
    </location>
</feature>
<dbReference type="Gene3D" id="1.20.1250.20">
    <property type="entry name" value="MFS general substrate transporter like domains"/>
    <property type="match status" value="1"/>
</dbReference>
<dbReference type="Proteomes" id="UP000188318">
    <property type="component" value="Unassembled WGS sequence"/>
</dbReference>
<evidence type="ECO:0000256" key="4">
    <source>
        <dbReference type="ARBA" id="ARBA00023136"/>
    </source>
</evidence>
<feature type="transmembrane region" description="Helical" evidence="6">
    <location>
        <begin position="165"/>
        <end position="190"/>
    </location>
</feature>
<feature type="transmembrane region" description="Helical" evidence="6">
    <location>
        <begin position="39"/>
        <end position="59"/>
    </location>
</feature>
<evidence type="ECO:0008006" key="9">
    <source>
        <dbReference type="Google" id="ProtNLM"/>
    </source>
</evidence>
<keyword evidence="3 6" id="KW-1133">Transmembrane helix</keyword>
<dbReference type="InterPro" id="IPR036259">
    <property type="entry name" value="MFS_trans_sf"/>
</dbReference>
<feature type="transmembrane region" description="Helical" evidence="6">
    <location>
        <begin position="452"/>
        <end position="471"/>
    </location>
</feature>
<feature type="region of interest" description="Disordered" evidence="5">
    <location>
        <begin position="1"/>
        <end position="30"/>
    </location>
</feature>
<keyword evidence="2 6" id="KW-0812">Transmembrane</keyword>
<evidence type="ECO:0000256" key="5">
    <source>
        <dbReference type="SAM" id="MobiDB-lite"/>
    </source>
</evidence>
<feature type="transmembrane region" description="Helical" evidence="6">
    <location>
        <begin position="135"/>
        <end position="153"/>
    </location>
</feature>
<evidence type="ECO:0000256" key="3">
    <source>
        <dbReference type="ARBA" id="ARBA00022989"/>
    </source>
</evidence>
<evidence type="ECO:0000313" key="8">
    <source>
        <dbReference type="Proteomes" id="UP000188318"/>
    </source>
</evidence>
<organism evidence="7 8">
    <name type="scientific">Aspergillus carbonarius (strain ITEM 5010)</name>
    <dbReference type="NCBI Taxonomy" id="602072"/>
    <lineage>
        <taxon>Eukaryota</taxon>
        <taxon>Fungi</taxon>
        <taxon>Dikarya</taxon>
        <taxon>Ascomycota</taxon>
        <taxon>Pezizomycotina</taxon>
        <taxon>Eurotiomycetes</taxon>
        <taxon>Eurotiomycetidae</taxon>
        <taxon>Eurotiales</taxon>
        <taxon>Aspergillaceae</taxon>
        <taxon>Aspergillus</taxon>
        <taxon>Aspergillus subgen. Circumdati</taxon>
    </lineage>
</organism>
<accession>A0A1R3RQ73</accession>
<dbReference type="EMBL" id="KV907498">
    <property type="protein sequence ID" value="OOF96619.1"/>
    <property type="molecule type" value="Genomic_DNA"/>
</dbReference>
<dbReference type="InterPro" id="IPR011701">
    <property type="entry name" value="MFS"/>
</dbReference>
<dbReference type="OrthoDB" id="194139at2759"/>
<dbReference type="VEuPathDB" id="FungiDB:ASPCADRAFT_129694"/>
<dbReference type="CDD" id="cd06174">
    <property type="entry name" value="MFS"/>
    <property type="match status" value="1"/>
</dbReference>
<feature type="transmembrane region" description="Helical" evidence="6">
    <location>
        <begin position="423"/>
        <end position="446"/>
    </location>
</feature>
<feature type="transmembrane region" description="Helical" evidence="6">
    <location>
        <begin position="369"/>
        <end position="387"/>
    </location>
</feature>
<dbReference type="PANTHER" id="PTHR23507:SF1">
    <property type="entry name" value="FI18259P1-RELATED"/>
    <property type="match status" value="1"/>
</dbReference>
<feature type="transmembrane region" description="Helical" evidence="6">
    <location>
        <begin position="393"/>
        <end position="411"/>
    </location>
</feature>
<keyword evidence="4 6" id="KW-0472">Membrane</keyword>
<feature type="compositionally biased region" description="Polar residues" evidence="5">
    <location>
        <begin position="1"/>
        <end position="11"/>
    </location>
</feature>
<dbReference type="AlphaFoldDB" id="A0A1R3RQ73"/>
<comment type="subcellular location">
    <subcellularLocation>
        <location evidence="1">Membrane</location>
        <topology evidence="1">Multi-pass membrane protein</topology>
    </subcellularLocation>
</comment>
<dbReference type="OMA" id="IRPCATH"/>
<evidence type="ECO:0000256" key="2">
    <source>
        <dbReference type="ARBA" id="ARBA00022692"/>
    </source>
</evidence>
<dbReference type="GO" id="GO:0016020">
    <property type="term" value="C:membrane"/>
    <property type="evidence" value="ECO:0007669"/>
    <property type="project" value="UniProtKB-SubCell"/>
</dbReference>
<gene>
    <name evidence="7" type="ORF">ASPCADRAFT_129694</name>
</gene>
<dbReference type="Pfam" id="PF07690">
    <property type="entry name" value="MFS_1"/>
    <property type="match status" value="1"/>
</dbReference>
<evidence type="ECO:0000313" key="7">
    <source>
        <dbReference type="EMBL" id="OOF96619.1"/>
    </source>
</evidence>
<evidence type="ECO:0000256" key="1">
    <source>
        <dbReference type="ARBA" id="ARBA00004141"/>
    </source>
</evidence>
<evidence type="ECO:0000256" key="6">
    <source>
        <dbReference type="SAM" id="Phobius"/>
    </source>
</evidence>
<reference evidence="8" key="1">
    <citation type="journal article" date="2017" name="Genome Biol.">
        <title>Comparative genomics reveals high biological diversity and specific adaptations in the industrially and medically important fungal genus Aspergillus.</title>
        <authorList>
            <person name="de Vries R.P."/>
            <person name="Riley R."/>
            <person name="Wiebenga A."/>
            <person name="Aguilar-Osorio G."/>
            <person name="Amillis S."/>
            <person name="Uchima C.A."/>
            <person name="Anderluh G."/>
            <person name="Asadollahi M."/>
            <person name="Askin M."/>
            <person name="Barry K."/>
            <person name="Battaglia E."/>
            <person name="Bayram O."/>
            <person name="Benocci T."/>
            <person name="Braus-Stromeyer S.A."/>
            <person name="Caldana C."/>
            <person name="Canovas D."/>
            <person name="Cerqueira G.C."/>
            <person name="Chen F."/>
            <person name="Chen W."/>
            <person name="Choi C."/>
            <person name="Clum A."/>
            <person name="Dos Santos R.A."/>
            <person name="Damasio A.R."/>
            <person name="Diallinas G."/>
            <person name="Emri T."/>
            <person name="Fekete E."/>
            <person name="Flipphi M."/>
            <person name="Freyberg S."/>
            <person name="Gallo A."/>
            <person name="Gournas C."/>
            <person name="Habgood R."/>
            <person name="Hainaut M."/>
            <person name="Harispe M.L."/>
            <person name="Henrissat B."/>
            <person name="Hilden K.S."/>
            <person name="Hope R."/>
            <person name="Hossain A."/>
            <person name="Karabika E."/>
            <person name="Karaffa L."/>
            <person name="Karanyi Z."/>
            <person name="Krasevec N."/>
            <person name="Kuo A."/>
            <person name="Kusch H."/>
            <person name="LaButti K."/>
            <person name="Lagendijk E.L."/>
            <person name="Lapidus A."/>
            <person name="Levasseur A."/>
            <person name="Lindquist E."/>
            <person name="Lipzen A."/>
            <person name="Logrieco A.F."/>
            <person name="MacCabe A."/>
            <person name="Maekelae M.R."/>
            <person name="Malavazi I."/>
            <person name="Melin P."/>
            <person name="Meyer V."/>
            <person name="Mielnichuk N."/>
            <person name="Miskei M."/>
            <person name="Molnar A.P."/>
            <person name="Mule G."/>
            <person name="Ngan C.Y."/>
            <person name="Orejas M."/>
            <person name="Orosz E."/>
            <person name="Ouedraogo J.P."/>
            <person name="Overkamp K.M."/>
            <person name="Park H.-S."/>
            <person name="Perrone G."/>
            <person name="Piumi F."/>
            <person name="Punt P.J."/>
            <person name="Ram A.F."/>
            <person name="Ramon A."/>
            <person name="Rauscher S."/>
            <person name="Record E."/>
            <person name="Riano-Pachon D.M."/>
            <person name="Robert V."/>
            <person name="Roehrig J."/>
            <person name="Ruller R."/>
            <person name="Salamov A."/>
            <person name="Salih N.S."/>
            <person name="Samson R.A."/>
            <person name="Sandor E."/>
            <person name="Sanguinetti M."/>
            <person name="Schuetze T."/>
            <person name="Sepcic K."/>
            <person name="Shelest E."/>
            <person name="Sherlock G."/>
            <person name="Sophianopoulou V."/>
            <person name="Squina F.M."/>
            <person name="Sun H."/>
            <person name="Susca A."/>
            <person name="Todd R.B."/>
            <person name="Tsang A."/>
            <person name="Unkles S.E."/>
            <person name="van de Wiele N."/>
            <person name="van Rossen-Uffink D."/>
            <person name="Oliveira J.V."/>
            <person name="Vesth T.C."/>
            <person name="Visser J."/>
            <person name="Yu J.-H."/>
            <person name="Zhou M."/>
            <person name="Andersen M.R."/>
            <person name="Archer D.B."/>
            <person name="Baker S.E."/>
            <person name="Benoit I."/>
            <person name="Brakhage A.A."/>
            <person name="Braus G.H."/>
            <person name="Fischer R."/>
            <person name="Frisvad J.C."/>
            <person name="Goldman G.H."/>
            <person name="Houbraken J."/>
            <person name="Oakley B."/>
            <person name="Pocsi I."/>
            <person name="Scazzocchio C."/>
            <person name="Seiboth B."/>
            <person name="vanKuyk P.A."/>
            <person name="Wortman J."/>
            <person name="Dyer P.S."/>
            <person name="Grigoriev I.V."/>
        </authorList>
    </citation>
    <scope>NUCLEOTIDE SEQUENCE [LARGE SCALE GENOMIC DNA]</scope>
    <source>
        <strain evidence="8">ITEM 5010</strain>
    </source>
</reference>
<protein>
    <recommendedName>
        <fullName evidence="9">Major facilitator superfamily (MFS) profile domain-containing protein</fullName>
    </recommendedName>
</protein>
<feature type="transmembrane region" description="Helical" evidence="6">
    <location>
        <begin position="108"/>
        <end position="128"/>
    </location>
</feature>
<dbReference type="PANTHER" id="PTHR23507">
    <property type="entry name" value="ZGC:174356"/>
    <property type="match status" value="1"/>
</dbReference>
<dbReference type="GO" id="GO:0022857">
    <property type="term" value="F:transmembrane transporter activity"/>
    <property type="evidence" value="ECO:0007669"/>
    <property type="project" value="InterPro"/>
</dbReference>